<dbReference type="InterPro" id="IPR008794">
    <property type="entry name" value="Pro_racemase_fam"/>
</dbReference>
<evidence type="ECO:0000256" key="2">
    <source>
        <dbReference type="SAM" id="MobiDB-lite"/>
    </source>
</evidence>
<feature type="region of interest" description="Disordered" evidence="2">
    <location>
        <begin position="30"/>
        <end position="61"/>
    </location>
</feature>
<dbReference type="Gene3D" id="3.10.310.10">
    <property type="entry name" value="Diaminopimelate Epimerase, Chain A, domain 1"/>
    <property type="match status" value="1"/>
</dbReference>
<evidence type="ECO:0000256" key="1">
    <source>
        <dbReference type="ARBA" id="ARBA00007529"/>
    </source>
</evidence>
<evidence type="ECO:0000313" key="3">
    <source>
        <dbReference type="EMBL" id="GKY89255.1"/>
    </source>
</evidence>
<reference evidence="3" key="1">
    <citation type="journal article" date="2023" name="Int. J. Syst. Evol. Microbiol.">
        <title>Sinisalibacter aestuarii sp. nov., isolated from estuarine sediment of the Arakawa River.</title>
        <authorList>
            <person name="Arafat S.T."/>
            <person name="Hirano S."/>
            <person name="Sato A."/>
            <person name="Takeuchi K."/>
            <person name="Yasuda T."/>
            <person name="Terahara T."/>
            <person name="Hamada M."/>
            <person name="Kobayashi T."/>
        </authorList>
    </citation>
    <scope>NUCLEOTIDE SEQUENCE</scope>
    <source>
        <strain evidence="3">B-399</strain>
    </source>
</reference>
<dbReference type="Proteomes" id="UP001144205">
    <property type="component" value="Unassembled WGS sequence"/>
</dbReference>
<gene>
    <name evidence="3" type="ORF">STA1M1_31240</name>
</gene>
<comment type="similarity">
    <text evidence="1">Belongs to the proline racemase family.</text>
</comment>
<evidence type="ECO:0000313" key="4">
    <source>
        <dbReference type="Proteomes" id="UP001144205"/>
    </source>
</evidence>
<protein>
    <submittedName>
        <fullName evidence="3">Uncharacterized protein</fullName>
    </submittedName>
</protein>
<proteinExistence type="inferred from homology"/>
<keyword evidence="4" id="KW-1185">Reference proteome</keyword>
<sequence length="91" mass="9425">MRSAKFRPGKVDRSPTGTELSARMAVLCARGKRQGDAPQPFPKSRAAAGSPACSNTCSTPGPAARGLSAKRYLGRTLITPNQGLAGPEGRT</sequence>
<name>A0ABQ5LW84_9RHOB</name>
<dbReference type="SUPFAM" id="SSF54506">
    <property type="entry name" value="Diaminopimelate epimerase-like"/>
    <property type="match status" value="1"/>
</dbReference>
<organism evidence="3 4">
    <name type="scientific">Sinisalibacter aestuarii</name>
    <dbReference type="NCBI Taxonomy" id="2949426"/>
    <lineage>
        <taxon>Bacteria</taxon>
        <taxon>Pseudomonadati</taxon>
        <taxon>Pseudomonadota</taxon>
        <taxon>Alphaproteobacteria</taxon>
        <taxon>Rhodobacterales</taxon>
        <taxon>Roseobacteraceae</taxon>
        <taxon>Sinisalibacter</taxon>
    </lineage>
</organism>
<dbReference type="EMBL" id="BROH01000010">
    <property type="protein sequence ID" value="GKY89255.1"/>
    <property type="molecule type" value="Genomic_DNA"/>
</dbReference>
<accession>A0ABQ5LW84</accession>
<dbReference type="Pfam" id="PF05544">
    <property type="entry name" value="Pro_racemase"/>
    <property type="match status" value="1"/>
</dbReference>
<comment type="caution">
    <text evidence="3">The sequence shown here is derived from an EMBL/GenBank/DDBJ whole genome shotgun (WGS) entry which is preliminary data.</text>
</comment>